<reference evidence="2" key="1">
    <citation type="submission" date="2016-10" db="EMBL/GenBank/DDBJ databases">
        <authorList>
            <person name="Varghese N."/>
            <person name="Submissions S."/>
        </authorList>
    </citation>
    <scope>NUCLEOTIDE SEQUENCE [LARGE SCALE GENOMIC DNA]</scope>
    <source>
        <strain evidence="2">IBRC-M10078</strain>
    </source>
</reference>
<sequence>MQSEQRKKMNLAIKDIIIPVLREQGFKGSFPHFRRKNEYNIDLVTFQFNRWGGSFVVELAICPLEGGTLHWGEEIPPNKVTAHDVNRRLRLGANSEEEDGIWFDFEDLIIQENFEQVASDVLGLLNTSDRNWISMLLK</sequence>
<dbReference type="Pfam" id="PF14137">
    <property type="entry name" value="DUF4304"/>
    <property type="match status" value="1"/>
</dbReference>
<gene>
    <name evidence="1" type="ORF">SAMN05216565_10323</name>
</gene>
<proteinExistence type="predicted"/>
<evidence type="ECO:0008006" key="3">
    <source>
        <dbReference type="Google" id="ProtNLM"/>
    </source>
</evidence>
<name>A0A1H0SNB3_9BACI</name>
<dbReference type="EMBL" id="FNJU01000003">
    <property type="protein sequence ID" value="SDP43039.1"/>
    <property type="molecule type" value="Genomic_DNA"/>
</dbReference>
<dbReference type="AlphaFoldDB" id="A0A1H0SNB3"/>
<evidence type="ECO:0000313" key="2">
    <source>
        <dbReference type="Proteomes" id="UP000199159"/>
    </source>
</evidence>
<evidence type="ECO:0000313" key="1">
    <source>
        <dbReference type="EMBL" id="SDP43039.1"/>
    </source>
</evidence>
<dbReference type="STRING" id="930152.SAMN05216565_10323"/>
<dbReference type="InterPro" id="IPR025412">
    <property type="entry name" value="DUF4304"/>
</dbReference>
<accession>A0A1H0SNB3</accession>
<dbReference type="OrthoDB" id="6914375at2"/>
<keyword evidence="2" id="KW-1185">Reference proteome</keyword>
<protein>
    <recommendedName>
        <fullName evidence="3">DUF4304 domain-containing protein</fullName>
    </recommendedName>
</protein>
<organism evidence="1 2">
    <name type="scientific">Litchfieldia salsa</name>
    <dbReference type="NCBI Taxonomy" id="930152"/>
    <lineage>
        <taxon>Bacteria</taxon>
        <taxon>Bacillati</taxon>
        <taxon>Bacillota</taxon>
        <taxon>Bacilli</taxon>
        <taxon>Bacillales</taxon>
        <taxon>Bacillaceae</taxon>
        <taxon>Litchfieldia</taxon>
    </lineage>
</organism>
<dbReference type="RefSeq" id="WP_090851458.1">
    <property type="nucleotide sequence ID" value="NZ_FNJU01000003.1"/>
</dbReference>
<dbReference type="Proteomes" id="UP000199159">
    <property type="component" value="Unassembled WGS sequence"/>
</dbReference>